<evidence type="ECO:0000313" key="3">
    <source>
        <dbReference type="Proteomes" id="UP001209803"/>
    </source>
</evidence>
<feature type="domain" description="Pyridoxamine 5'-phosphate oxidase N-terminal" evidence="1">
    <location>
        <begin position="41"/>
        <end position="139"/>
    </location>
</feature>
<reference evidence="2 3" key="1">
    <citation type="submission" date="2023-03" db="EMBL/GenBank/DDBJ databases">
        <title>Roseibium porphyridii sp. nov. and Roseibium rhodosorbium sp. nov. isolated from marine algae, Porphyridium cruentum and Rhodosorus marinus, respectively.</title>
        <authorList>
            <person name="Lee M.W."/>
            <person name="Choi B.J."/>
            <person name="Lee J.K."/>
            <person name="Choi D.G."/>
            <person name="Baek J.H."/>
            <person name="Bayburt H."/>
            <person name="Kim J.M."/>
            <person name="Han D.M."/>
            <person name="Kim K.H."/>
            <person name="Jeon C.O."/>
        </authorList>
    </citation>
    <scope>NUCLEOTIDE SEQUENCE [LARGE SCALE GENOMIC DNA]</scope>
    <source>
        <strain evidence="2 3">KMA01</strain>
    </source>
</reference>
<dbReference type="InterPro" id="IPR011576">
    <property type="entry name" value="Pyridox_Oxase_N"/>
</dbReference>
<dbReference type="Pfam" id="PF01243">
    <property type="entry name" value="PNPOx_N"/>
    <property type="match status" value="1"/>
</dbReference>
<dbReference type="InterPro" id="IPR012349">
    <property type="entry name" value="Split_barrel_FMN-bd"/>
</dbReference>
<dbReference type="InterPro" id="IPR024029">
    <property type="entry name" value="Pyridox_Oxase_FMN-dep"/>
</dbReference>
<dbReference type="Proteomes" id="UP001209803">
    <property type="component" value="Chromosome"/>
</dbReference>
<name>A0ABY8F3I1_9HYPH</name>
<dbReference type="Gene3D" id="2.30.110.10">
    <property type="entry name" value="Electron Transport, Fmn-binding Protein, Chain A"/>
    <property type="match status" value="1"/>
</dbReference>
<evidence type="ECO:0000313" key="2">
    <source>
        <dbReference type="EMBL" id="WFE90053.1"/>
    </source>
</evidence>
<sequence length="215" mass="23865">MTRRDNPFSGFGDFITSVDELEAVSGPTMPQAADKEIPALDDICREFISRSPFCFLATASPSGHLDLSPKGDPAGFVKVINESLLAIPDRPGNRRMDSFHNLLQDPRIGLLFFVPGRGETLRVRGEAKITKDADLLSTMAVNGRDPALALLVHVKSAFMHCPKCVFRSGLWQPDKWPDTAGLADMNEAMVKHAKIAMRPEEWFESLKEKGELELW</sequence>
<protein>
    <submittedName>
        <fullName evidence="2">Pyridoxamine 5'-phosphate oxidase family protein</fullName>
    </submittedName>
</protein>
<dbReference type="PANTHER" id="PTHR42815:SF2">
    <property type="entry name" value="FAD-BINDING, PUTATIVE (AFU_ORTHOLOGUE AFUA_6G07600)-RELATED"/>
    <property type="match status" value="1"/>
</dbReference>
<dbReference type="RefSeq" id="WP_265679966.1">
    <property type="nucleotide sequence ID" value="NZ_CP120863.1"/>
</dbReference>
<organism evidence="2 3">
    <name type="scientific">Roseibium porphyridii</name>
    <dbReference type="NCBI Taxonomy" id="2866279"/>
    <lineage>
        <taxon>Bacteria</taxon>
        <taxon>Pseudomonadati</taxon>
        <taxon>Pseudomonadota</taxon>
        <taxon>Alphaproteobacteria</taxon>
        <taxon>Hyphomicrobiales</taxon>
        <taxon>Stappiaceae</taxon>
        <taxon>Roseibium</taxon>
    </lineage>
</organism>
<evidence type="ECO:0000259" key="1">
    <source>
        <dbReference type="Pfam" id="PF01243"/>
    </source>
</evidence>
<dbReference type="PANTHER" id="PTHR42815">
    <property type="entry name" value="FAD-BINDING, PUTATIVE (AFU_ORTHOLOGUE AFUA_6G07600)-RELATED"/>
    <property type="match status" value="1"/>
</dbReference>
<accession>A0ABY8F3I1</accession>
<dbReference type="SUPFAM" id="SSF50475">
    <property type="entry name" value="FMN-binding split barrel"/>
    <property type="match status" value="1"/>
</dbReference>
<keyword evidence="3" id="KW-1185">Reference proteome</keyword>
<gene>
    <name evidence="2" type="ORF">K1718_01520</name>
</gene>
<dbReference type="NCBIfam" id="TIGR04025">
    <property type="entry name" value="PPOX_FMN_DR2398"/>
    <property type="match status" value="1"/>
</dbReference>
<dbReference type="EMBL" id="CP120863">
    <property type="protein sequence ID" value="WFE90053.1"/>
    <property type="molecule type" value="Genomic_DNA"/>
</dbReference>
<proteinExistence type="predicted"/>